<evidence type="ECO:0000313" key="3">
    <source>
        <dbReference type="Proteomes" id="UP000612362"/>
    </source>
</evidence>
<comment type="caution">
    <text evidence="2">The sequence shown here is derived from an EMBL/GenBank/DDBJ whole genome shotgun (WGS) entry which is preliminary data.</text>
</comment>
<dbReference type="EMBL" id="BNJF01000001">
    <property type="protein sequence ID" value="GHO43848.1"/>
    <property type="molecule type" value="Genomic_DNA"/>
</dbReference>
<evidence type="ECO:0000313" key="2">
    <source>
        <dbReference type="EMBL" id="GHO43848.1"/>
    </source>
</evidence>
<organism evidence="2 3">
    <name type="scientific">Ktedonospora formicarum</name>
    <dbReference type="NCBI Taxonomy" id="2778364"/>
    <lineage>
        <taxon>Bacteria</taxon>
        <taxon>Bacillati</taxon>
        <taxon>Chloroflexota</taxon>
        <taxon>Ktedonobacteria</taxon>
        <taxon>Ktedonobacterales</taxon>
        <taxon>Ktedonobacteraceae</taxon>
        <taxon>Ktedonospora</taxon>
    </lineage>
</organism>
<dbReference type="Gene3D" id="3.60.15.10">
    <property type="entry name" value="Ribonuclease Z/Hydroxyacylglutathione hydrolase-like"/>
    <property type="match status" value="1"/>
</dbReference>
<name>A0A8J3I0H9_9CHLR</name>
<dbReference type="GO" id="GO:0016787">
    <property type="term" value="F:hydrolase activity"/>
    <property type="evidence" value="ECO:0007669"/>
    <property type="project" value="UniProtKB-KW"/>
</dbReference>
<keyword evidence="3" id="KW-1185">Reference proteome</keyword>
<accession>A0A8J3I0H9</accession>
<dbReference type="InterPro" id="IPR001279">
    <property type="entry name" value="Metallo-B-lactamas"/>
</dbReference>
<dbReference type="SMART" id="SM00849">
    <property type="entry name" value="Lactamase_B"/>
    <property type="match status" value="1"/>
</dbReference>
<reference evidence="2" key="1">
    <citation type="submission" date="2020-10" db="EMBL/GenBank/DDBJ databases">
        <title>Taxonomic study of unclassified bacteria belonging to the class Ktedonobacteria.</title>
        <authorList>
            <person name="Yabe S."/>
            <person name="Wang C.M."/>
            <person name="Zheng Y."/>
            <person name="Sakai Y."/>
            <person name="Cavaletti L."/>
            <person name="Monciardini P."/>
            <person name="Donadio S."/>
        </authorList>
    </citation>
    <scope>NUCLEOTIDE SEQUENCE</scope>
    <source>
        <strain evidence="2">SOSP1-1</strain>
    </source>
</reference>
<dbReference type="Pfam" id="PF00753">
    <property type="entry name" value="Lactamase_B"/>
    <property type="match status" value="1"/>
</dbReference>
<dbReference type="InterPro" id="IPR050855">
    <property type="entry name" value="NDM-1-like"/>
</dbReference>
<feature type="domain" description="Metallo-beta-lactamase" evidence="1">
    <location>
        <begin position="11"/>
        <end position="213"/>
    </location>
</feature>
<dbReference type="Proteomes" id="UP000612362">
    <property type="component" value="Unassembled WGS sequence"/>
</dbReference>
<dbReference type="InterPro" id="IPR036866">
    <property type="entry name" value="RibonucZ/Hydroxyglut_hydro"/>
</dbReference>
<proteinExistence type="predicted"/>
<gene>
    <name evidence="2" type="ORF">KSX_20110</name>
</gene>
<dbReference type="SUPFAM" id="SSF56281">
    <property type="entry name" value="Metallo-hydrolase/oxidoreductase"/>
    <property type="match status" value="1"/>
</dbReference>
<sequence>MVHTITDRFSMANTYLIEDERLVVVDPGSDLNVRLLHNYIRQFLGRSPQDIDLVVLTHLHTNHTPGVMALKAFCSAPVAASALARRAAPKIEAKGGMLPRISHFAGRMLPDAFQYLEVFSSTYAEQMRLVDLWLEDVNGLPEHPDWRIIASPGYTPGSLCLYNPFSQELICGDTFITSEGEVPHLHAGARRYLFRETLHLLRSLDVRYLYPGHGRPILARSPLQRYGVEW</sequence>
<protein>
    <submittedName>
        <fullName evidence="2">MBL fold hydrolase</fullName>
    </submittedName>
</protein>
<evidence type="ECO:0000259" key="1">
    <source>
        <dbReference type="SMART" id="SM00849"/>
    </source>
</evidence>
<dbReference type="PANTHER" id="PTHR42951">
    <property type="entry name" value="METALLO-BETA-LACTAMASE DOMAIN-CONTAINING"/>
    <property type="match status" value="1"/>
</dbReference>
<dbReference type="AlphaFoldDB" id="A0A8J3I0H9"/>
<keyword evidence="2" id="KW-0378">Hydrolase</keyword>